<feature type="coiled-coil region" evidence="1">
    <location>
        <begin position="77"/>
        <end position="125"/>
    </location>
</feature>
<sequence>MIVKVSKRRSLYVSLSTASLMLFLAGCSAADCDPNKQDEMFTQMACSFGGGYQKRTKALTNERSVQEQAVQIQDAHLMSINQQIAVLRQEMAQLQQKIAKEKAQRDDLLRQEVSLQQQYDQAKADGDSDKMKELIEKIRNVSQIKSHFDYSIKIDNAAYASKVDELNKKSAETHSL</sequence>
<dbReference type="Proteomes" id="UP000599085">
    <property type="component" value="Unassembled WGS sequence"/>
</dbReference>
<keyword evidence="4" id="KW-1185">Reference proteome</keyword>
<gene>
    <name evidence="3" type="ORF">IGM82_06000</name>
</gene>
<name>A0ABR9MQ28_9PROT</name>
<organism evidence="3 4">
    <name type="scientific">Bombella apis</name>
    <dbReference type="NCBI Taxonomy" id="1785988"/>
    <lineage>
        <taxon>Bacteria</taxon>
        <taxon>Pseudomonadati</taxon>
        <taxon>Pseudomonadota</taxon>
        <taxon>Alphaproteobacteria</taxon>
        <taxon>Acetobacterales</taxon>
        <taxon>Acetobacteraceae</taxon>
        <taxon>Bombella</taxon>
    </lineage>
</organism>
<keyword evidence="1" id="KW-0175">Coiled coil</keyword>
<comment type="caution">
    <text evidence="3">The sequence shown here is derived from an EMBL/GenBank/DDBJ whole genome shotgun (WGS) entry which is preliminary data.</text>
</comment>
<dbReference type="RefSeq" id="WP_192848499.1">
    <property type="nucleotide sequence ID" value="NZ_JADAQV010000003.1"/>
</dbReference>
<evidence type="ECO:0000313" key="3">
    <source>
        <dbReference type="EMBL" id="MBE1723957.1"/>
    </source>
</evidence>
<accession>A0ABR9MQ28</accession>
<evidence type="ECO:0008006" key="5">
    <source>
        <dbReference type="Google" id="ProtNLM"/>
    </source>
</evidence>
<evidence type="ECO:0000256" key="2">
    <source>
        <dbReference type="SAM" id="SignalP"/>
    </source>
</evidence>
<reference evidence="3 4" key="1">
    <citation type="submission" date="2020-09" db="EMBL/GenBank/DDBJ databases">
        <title>Bombella mellium and Bombella favum sp. nov., two novel species isolated from honey of Apis mellifera.</title>
        <authorList>
            <person name="Hilgarth M."/>
            <person name="Redwitz J."/>
            <person name="Ehrmann M.A."/>
            <person name="Vogel R.F."/>
            <person name="Jakob F."/>
        </authorList>
    </citation>
    <scope>NUCLEOTIDE SEQUENCE [LARGE SCALE GENOMIC DNA]</scope>
    <source>
        <strain evidence="3 4">MRM1</strain>
    </source>
</reference>
<dbReference type="PROSITE" id="PS51257">
    <property type="entry name" value="PROKAR_LIPOPROTEIN"/>
    <property type="match status" value="1"/>
</dbReference>
<feature type="signal peptide" evidence="2">
    <location>
        <begin position="1"/>
        <end position="29"/>
    </location>
</feature>
<dbReference type="EMBL" id="JADAQV010000003">
    <property type="protein sequence ID" value="MBE1723957.1"/>
    <property type="molecule type" value="Genomic_DNA"/>
</dbReference>
<protein>
    <recommendedName>
        <fullName evidence="5">Lipoprotein</fullName>
    </recommendedName>
</protein>
<evidence type="ECO:0000313" key="4">
    <source>
        <dbReference type="Proteomes" id="UP000599085"/>
    </source>
</evidence>
<feature type="chain" id="PRO_5045518940" description="Lipoprotein" evidence="2">
    <location>
        <begin position="30"/>
        <end position="176"/>
    </location>
</feature>
<evidence type="ECO:0000256" key="1">
    <source>
        <dbReference type="SAM" id="Coils"/>
    </source>
</evidence>
<proteinExistence type="predicted"/>
<keyword evidence="2" id="KW-0732">Signal</keyword>